<sequence length="646" mass="72620">MADRATGFLGGESSRQGAVRYYTLRVLLPPTEPLAIQPKQTLYLGLLSLSEGPDDEMSGILFDLNELPYARLDSEITARAMVRDFLDAKCRGLRDYDLWSLFRHAFLRWDWTSFTMTRDNTGRGLKRVVPLKAKGLRQWDGQALERRAAALVDPREDKGAIGNTFRSRFKVDRRKPYGRRGYYTLTTSTLAQSKREGKGGLKQEGRRGRDSEVTRRVFKGKERYGTKYGGYSKANGGITDLPEFSKNQDRVATKTVLRSSSDQIIIEATRAIRQKRTRQNLRAFRTKSALTRDSVQISVPSLSNSRGGSSTFGRTGKLLISLKRLRINKRETKARALAGDPNDLSDLSDDRRRGNGGDWQGDRGHGYGKGRNGPSRLLKGFGNGPLKDPGSGNEPLRDPGRGRTIGNYIGNPVPIRLLAKHGTLAYGTLSAFDDDRDDFSKLRATDPHLKAKELALFARSFLKELKLPTFKANAIAVRDHFETDHRRQAKYDRLKDDRSLADKLYSACKNVPETTIARMNPAFTFTAAVVDIRRAIAFATKTSRPLAKARAYASSSELHDHTCFQHASEADSDLDEEYECFIQDRQYFEEFDQFIVGLLDEPLESGSYANMSEGFVITHGTFDANEVYKQLEIQTAFHAFTSQVET</sequence>
<dbReference type="OrthoDB" id="3580691at2759"/>
<dbReference type="KEGG" id="mbe:MBM_00067"/>
<gene>
    <name evidence="2" type="ORF">MBM_00067</name>
</gene>
<feature type="region of interest" description="Disordered" evidence="1">
    <location>
        <begin position="193"/>
        <end position="212"/>
    </location>
</feature>
<dbReference type="AlphaFoldDB" id="K1Y6X8"/>
<dbReference type="EMBL" id="JH921428">
    <property type="protein sequence ID" value="EKD20954.1"/>
    <property type="molecule type" value="Genomic_DNA"/>
</dbReference>
<dbReference type="HOGENOM" id="CLU_014991_3_1_1"/>
<dbReference type="Proteomes" id="UP000006753">
    <property type="component" value="Unassembled WGS sequence"/>
</dbReference>
<protein>
    <submittedName>
        <fullName evidence="2">Uncharacterized protein</fullName>
    </submittedName>
</protein>
<evidence type="ECO:0000313" key="2">
    <source>
        <dbReference type="EMBL" id="EKD20954.1"/>
    </source>
</evidence>
<evidence type="ECO:0000256" key="1">
    <source>
        <dbReference type="SAM" id="MobiDB-lite"/>
    </source>
</evidence>
<keyword evidence="3" id="KW-1185">Reference proteome</keyword>
<dbReference type="InParanoid" id="K1Y6X8"/>
<feature type="compositionally biased region" description="Basic and acidic residues" evidence="1">
    <location>
        <begin position="348"/>
        <end position="365"/>
    </location>
</feature>
<proteinExistence type="predicted"/>
<accession>K1Y6X8</accession>
<evidence type="ECO:0000313" key="3">
    <source>
        <dbReference type="Proteomes" id="UP000006753"/>
    </source>
</evidence>
<organism evidence="2 3">
    <name type="scientific">Marssonina brunnea f. sp. multigermtubi (strain MB_m1)</name>
    <name type="common">Marssonina leaf spot fungus</name>
    <dbReference type="NCBI Taxonomy" id="1072389"/>
    <lineage>
        <taxon>Eukaryota</taxon>
        <taxon>Fungi</taxon>
        <taxon>Dikarya</taxon>
        <taxon>Ascomycota</taxon>
        <taxon>Pezizomycotina</taxon>
        <taxon>Leotiomycetes</taxon>
        <taxon>Helotiales</taxon>
        <taxon>Drepanopezizaceae</taxon>
        <taxon>Drepanopeziza</taxon>
    </lineage>
</organism>
<name>K1Y6X8_MARBU</name>
<feature type="region of interest" description="Disordered" evidence="1">
    <location>
        <begin position="333"/>
        <end position="403"/>
    </location>
</feature>
<reference evidence="2 3" key="1">
    <citation type="journal article" date="2012" name="BMC Genomics">
        <title>Sequencing the genome of Marssonina brunnea reveals fungus-poplar co-evolution.</title>
        <authorList>
            <person name="Zhu S."/>
            <person name="Cao Y.-Z."/>
            <person name="Jiang C."/>
            <person name="Tan B.-Y."/>
            <person name="Wang Z."/>
            <person name="Feng S."/>
            <person name="Zhang L."/>
            <person name="Su X.-H."/>
            <person name="Brejova B."/>
            <person name="Vinar T."/>
            <person name="Xu M."/>
            <person name="Wang M.-X."/>
            <person name="Zhang S.-G."/>
            <person name="Huang M.-R."/>
            <person name="Wu R."/>
            <person name="Zhou Y."/>
        </authorList>
    </citation>
    <scope>NUCLEOTIDE SEQUENCE [LARGE SCALE GENOMIC DNA]</scope>
    <source>
        <strain evidence="2 3">MB_m1</strain>
    </source>
</reference>